<evidence type="ECO:0000313" key="4">
    <source>
        <dbReference type="Proteomes" id="UP001165121"/>
    </source>
</evidence>
<evidence type="ECO:0000313" key="3">
    <source>
        <dbReference type="EMBL" id="GMG17327.1"/>
    </source>
</evidence>
<feature type="chain" id="PRO_5040904759" evidence="2">
    <location>
        <begin position="19"/>
        <end position="134"/>
    </location>
</feature>
<keyword evidence="1" id="KW-0812">Transmembrane</keyword>
<dbReference type="AlphaFoldDB" id="A0A9W6YJA6"/>
<dbReference type="Proteomes" id="UP001165121">
    <property type="component" value="Unassembled WGS sequence"/>
</dbReference>
<reference evidence="3" key="1">
    <citation type="submission" date="2023-04" db="EMBL/GenBank/DDBJ databases">
        <title>Phytophthora fragariaefolia NBRC 109709.</title>
        <authorList>
            <person name="Ichikawa N."/>
            <person name="Sato H."/>
            <person name="Tonouchi N."/>
        </authorList>
    </citation>
    <scope>NUCLEOTIDE SEQUENCE</scope>
    <source>
        <strain evidence="3">NBRC 109709</strain>
    </source>
</reference>
<name>A0A9W6YJA6_9STRA</name>
<organism evidence="3 4">
    <name type="scientific">Phytophthora fragariaefolia</name>
    <dbReference type="NCBI Taxonomy" id="1490495"/>
    <lineage>
        <taxon>Eukaryota</taxon>
        <taxon>Sar</taxon>
        <taxon>Stramenopiles</taxon>
        <taxon>Oomycota</taxon>
        <taxon>Peronosporomycetes</taxon>
        <taxon>Peronosporales</taxon>
        <taxon>Peronosporaceae</taxon>
        <taxon>Phytophthora</taxon>
    </lineage>
</organism>
<evidence type="ECO:0000256" key="2">
    <source>
        <dbReference type="SAM" id="SignalP"/>
    </source>
</evidence>
<keyword evidence="1" id="KW-1133">Transmembrane helix</keyword>
<keyword evidence="2" id="KW-0732">Signal</keyword>
<evidence type="ECO:0000256" key="1">
    <source>
        <dbReference type="SAM" id="Phobius"/>
    </source>
</evidence>
<comment type="caution">
    <text evidence="3">The sequence shown here is derived from an EMBL/GenBank/DDBJ whole genome shotgun (WGS) entry which is preliminary data.</text>
</comment>
<keyword evidence="1" id="KW-0472">Membrane</keyword>
<protein>
    <submittedName>
        <fullName evidence="3">Unnamed protein product</fullName>
    </submittedName>
</protein>
<feature type="transmembrane region" description="Helical" evidence="1">
    <location>
        <begin position="101"/>
        <end position="119"/>
    </location>
</feature>
<keyword evidence="4" id="KW-1185">Reference proteome</keyword>
<proteinExistence type="predicted"/>
<sequence length="134" mass="14125">MRPAVLLVLVMISSILHAAAVTSHAGPINKNSEATATNTKFIELQKLIHRLRGSAKRGDEERNGAVAAASLSLGMGAYSHARPTSQHLLHSAEYVKPMPKWMKGLVAIVGIGAVAGIVYGSTKLSALLSDTLDK</sequence>
<dbReference type="EMBL" id="BSXT01019001">
    <property type="protein sequence ID" value="GMG17327.1"/>
    <property type="molecule type" value="Genomic_DNA"/>
</dbReference>
<accession>A0A9W6YJA6</accession>
<feature type="signal peptide" evidence="2">
    <location>
        <begin position="1"/>
        <end position="18"/>
    </location>
</feature>
<gene>
    <name evidence="3" type="ORF">Pfra01_003010700</name>
</gene>